<organism evidence="2 3">
    <name type="scientific">Parnassius apollo</name>
    <name type="common">Apollo butterfly</name>
    <name type="synonym">Papilio apollo</name>
    <dbReference type="NCBI Taxonomy" id="110799"/>
    <lineage>
        <taxon>Eukaryota</taxon>
        <taxon>Metazoa</taxon>
        <taxon>Ecdysozoa</taxon>
        <taxon>Arthropoda</taxon>
        <taxon>Hexapoda</taxon>
        <taxon>Insecta</taxon>
        <taxon>Pterygota</taxon>
        <taxon>Neoptera</taxon>
        <taxon>Endopterygota</taxon>
        <taxon>Lepidoptera</taxon>
        <taxon>Glossata</taxon>
        <taxon>Ditrysia</taxon>
        <taxon>Papilionoidea</taxon>
        <taxon>Papilionidae</taxon>
        <taxon>Parnassiinae</taxon>
        <taxon>Parnassini</taxon>
        <taxon>Parnassius</taxon>
        <taxon>Parnassius</taxon>
    </lineage>
</organism>
<dbReference type="EMBL" id="CAJQZP010001607">
    <property type="protein sequence ID" value="CAG5056671.1"/>
    <property type="molecule type" value="Genomic_DNA"/>
</dbReference>
<comment type="caution">
    <text evidence="2">The sequence shown here is derived from an EMBL/GenBank/DDBJ whole genome shotgun (WGS) entry which is preliminary data.</text>
</comment>
<evidence type="ECO:0000313" key="2">
    <source>
        <dbReference type="EMBL" id="CAG5056671.1"/>
    </source>
</evidence>
<dbReference type="Proteomes" id="UP000691718">
    <property type="component" value="Unassembled WGS sequence"/>
</dbReference>
<dbReference type="AlphaFoldDB" id="A0A8S3Y8A7"/>
<protein>
    <submittedName>
        <fullName evidence="2">(apollo) hypothetical protein</fullName>
    </submittedName>
</protein>
<evidence type="ECO:0000256" key="1">
    <source>
        <dbReference type="SAM" id="MobiDB-lite"/>
    </source>
</evidence>
<proteinExistence type="predicted"/>
<accession>A0A8S3Y8A7</accession>
<gene>
    <name evidence="2" type="ORF">PAPOLLO_LOCUS26882</name>
</gene>
<feature type="region of interest" description="Disordered" evidence="1">
    <location>
        <begin position="40"/>
        <end position="66"/>
    </location>
</feature>
<keyword evidence="3" id="KW-1185">Reference proteome</keyword>
<reference evidence="2" key="1">
    <citation type="submission" date="2021-04" db="EMBL/GenBank/DDBJ databases">
        <authorList>
            <person name="Tunstrom K."/>
        </authorList>
    </citation>
    <scope>NUCLEOTIDE SEQUENCE</scope>
</reference>
<sequence>MSEGSQALRPERGGCAARSKASSCAAAYLVSRTCTYVRGSSVERGQPGGEAEARRHAQRAARPPRAQQRISYLARVLTYVAQVLSEGSQASRPERGGSAARSKASSYAAAYLVSRTCTYVRGSSVERGQPGIEAGARRQRGAQQGLLVRSSVSRISHVYLRTWLKC</sequence>
<evidence type="ECO:0000313" key="3">
    <source>
        <dbReference type="Proteomes" id="UP000691718"/>
    </source>
</evidence>
<name>A0A8S3Y8A7_PARAO</name>